<comment type="caution">
    <text evidence="3">The sequence shown here is derived from an EMBL/GenBank/DDBJ whole genome shotgun (WGS) entry which is preliminary data.</text>
</comment>
<evidence type="ECO:0000256" key="1">
    <source>
        <dbReference type="SAM" id="MobiDB-lite"/>
    </source>
</evidence>
<sequence length="594" mass="62089">MPGGAAGPLPGGSARLTAEPVPVVLLSGFLGTGKTTLLKHWLENAEGRIGVVVNDVAAVNIDAKLVDSQQVGASGSADFIQMSNGCACCSLGDELLVSIYDLLQLSTEDRPFSQIVVELSGIAEPQRVRENFVQAAEMGSEVVEGLRLEKVVTLVDTSTFCTDYMEYKKLLERPDLVEDDGGASFEAASEQASPPLLARSRLRLGPAACCPERCAARVPARHQRCLEIRELRCFKQWLWAPRAVTDGCGSRDLRVASDLRVSLVRAPLALAQDLRQRAGARRPGGLRRAGARAGRLGALARAGAAQPPAPGRAPARGRLLRPCAALLGALPGAAAPRRPARGEGGGPPPQPAGAARLSAASGGPGRQALEGRGGPGQQAPEAAWLVPARRSGDLVLAEVRPPRGPSGQGPAGAARLPGALEAAVRLPMEAFGEGRGAARDAVLGRGGALEGGAAYLLLRPGPAGGRGTGGELADADVVGLARVSLAPLARPSASGRDAFLTYVIVRKDLRGRGLGGKMVGMVEAQAREAYDRMYLWTSPERRGFYSRLGFGEVVGWREGLFDTRRLGEMHQLSEATMLSPGQIVMAKSFRSPAA</sequence>
<dbReference type="InterPro" id="IPR003495">
    <property type="entry name" value="CobW/HypB/UreG_nucleotide-bd"/>
</dbReference>
<dbReference type="Pfam" id="PF00583">
    <property type="entry name" value="Acetyltransf_1"/>
    <property type="match status" value="1"/>
</dbReference>
<dbReference type="CDD" id="cd04301">
    <property type="entry name" value="NAT_SF"/>
    <property type="match status" value="1"/>
</dbReference>
<name>A0ABN9VBW3_9DINO</name>
<evidence type="ECO:0000313" key="3">
    <source>
        <dbReference type="EMBL" id="CAK0869411.1"/>
    </source>
</evidence>
<dbReference type="Proteomes" id="UP001189429">
    <property type="component" value="Unassembled WGS sequence"/>
</dbReference>
<feature type="domain" description="N-acetyltransferase" evidence="2">
    <location>
        <begin position="410"/>
        <end position="590"/>
    </location>
</feature>
<dbReference type="Gene3D" id="3.40.630.30">
    <property type="match status" value="1"/>
</dbReference>
<dbReference type="PANTHER" id="PTHR43603:SF1">
    <property type="entry name" value="ZINC-REGULATED GTPASE METALLOPROTEIN ACTIVATOR 1"/>
    <property type="match status" value="1"/>
</dbReference>
<protein>
    <recommendedName>
        <fullName evidence="2">N-acetyltransferase domain-containing protein</fullName>
    </recommendedName>
</protein>
<keyword evidence="4" id="KW-1185">Reference proteome</keyword>
<gene>
    <name evidence="3" type="ORF">PCOR1329_LOCUS55767</name>
</gene>
<dbReference type="PANTHER" id="PTHR43603">
    <property type="entry name" value="COBW DOMAIN-CONTAINING PROTEIN DDB_G0274527"/>
    <property type="match status" value="1"/>
</dbReference>
<accession>A0ABN9VBW3</accession>
<dbReference type="InterPro" id="IPR000182">
    <property type="entry name" value="GNAT_dom"/>
</dbReference>
<feature type="region of interest" description="Disordered" evidence="1">
    <location>
        <begin position="334"/>
        <end position="379"/>
    </location>
</feature>
<dbReference type="SUPFAM" id="SSF52540">
    <property type="entry name" value="P-loop containing nucleoside triphosphate hydrolases"/>
    <property type="match status" value="1"/>
</dbReference>
<feature type="compositionally biased region" description="Low complexity" evidence="1">
    <location>
        <begin position="352"/>
        <end position="361"/>
    </location>
</feature>
<organism evidence="3 4">
    <name type="scientific">Prorocentrum cordatum</name>
    <dbReference type="NCBI Taxonomy" id="2364126"/>
    <lineage>
        <taxon>Eukaryota</taxon>
        <taxon>Sar</taxon>
        <taxon>Alveolata</taxon>
        <taxon>Dinophyceae</taxon>
        <taxon>Prorocentrales</taxon>
        <taxon>Prorocentraceae</taxon>
        <taxon>Prorocentrum</taxon>
    </lineage>
</organism>
<dbReference type="InterPro" id="IPR016181">
    <property type="entry name" value="Acyl_CoA_acyltransferase"/>
</dbReference>
<proteinExistence type="predicted"/>
<reference evidence="3" key="1">
    <citation type="submission" date="2023-10" db="EMBL/GenBank/DDBJ databases">
        <authorList>
            <person name="Chen Y."/>
            <person name="Shah S."/>
            <person name="Dougan E. K."/>
            <person name="Thang M."/>
            <person name="Chan C."/>
        </authorList>
    </citation>
    <scope>NUCLEOTIDE SEQUENCE [LARGE SCALE GENOMIC DNA]</scope>
</reference>
<dbReference type="Pfam" id="PF02492">
    <property type="entry name" value="cobW"/>
    <property type="match status" value="1"/>
</dbReference>
<dbReference type="PROSITE" id="PS51186">
    <property type="entry name" value="GNAT"/>
    <property type="match status" value="1"/>
</dbReference>
<dbReference type="InterPro" id="IPR051927">
    <property type="entry name" value="Zn_Chap_cDPG_Synth"/>
</dbReference>
<evidence type="ECO:0000313" key="4">
    <source>
        <dbReference type="Proteomes" id="UP001189429"/>
    </source>
</evidence>
<dbReference type="Gene3D" id="3.40.50.300">
    <property type="entry name" value="P-loop containing nucleotide triphosphate hydrolases"/>
    <property type="match status" value="1"/>
</dbReference>
<dbReference type="EMBL" id="CAUYUJ010016846">
    <property type="protein sequence ID" value="CAK0869411.1"/>
    <property type="molecule type" value="Genomic_DNA"/>
</dbReference>
<dbReference type="InterPro" id="IPR027417">
    <property type="entry name" value="P-loop_NTPase"/>
</dbReference>
<evidence type="ECO:0000259" key="2">
    <source>
        <dbReference type="PROSITE" id="PS51186"/>
    </source>
</evidence>
<dbReference type="SUPFAM" id="SSF55729">
    <property type="entry name" value="Acyl-CoA N-acyltransferases (Nat)"/>
    <property type="match status" value="1"/>
</dbReference>